<evidence type="ECO:0000256" key="10">
    <source>
        <dbReference type="ARBA" id="ARBA00048552"/>
    </source>
</evidence>
<dbReference type="FunFam" id="1.10.287.280:FF:000001">
    <property type="entry name" value="DNA-directed RNA polymerase"/>
    <property type="match status" value="1"/>
</dbReference>
<dbReference type="PROSITE" id="PS00489">
    <property type="entry name" value="RNA_POL_PHAGE_2"/>
    <property type="match status" value="1"/>
</dbReference>
<keyword evidence="8" id="KW-0496">Mitochondrion</keyword>
<dbReference type="PROSITE" id="PS00900">
    <property type="entry name" value="RNA_POL_PHAGE_1"/>
    <property type="match status" value="1"/>
</dbReference>
<evidence type="ECO:0000313" key="15">
    <source>
        <dbReference type="Proteomes" id="UP000777438"/>
    </source>
</evidence>
<dbReference type="FunFam" id="1.10.150.20:FF:000041">
    <property type="entry name" value="DNA-directed RNA polymerase"/>
    <property type="match status" value="1"/>
</dbReference>
<evidence type="ECO:0000256" key="12">
    <source>
        <dbReference type="SAM" id="MobiDB-lite"/>
    </source>
</evidence>
<keyword evidence="7" id="KW-0809">Transit peptide</keyword>
<comment type="catalytic activity">
    <reaction evidence="10 11">
        <text>RNA(n) + a ribonucleoside 5'-triphosphate = RNA(n+1) + diphosphate</text>
        <dbReference type="Rhea" id="RHEA:21248"/>
        <dbReference type="Rhea" id="RHEA-COMP:14527"/>
        <dbReference type="Rhea" id="RHEA-COMP:17342"/>
        <dbReference type="ChEBI" id="CHEBI:33019"/>
        <dbReference type="ChEBI" id="CHEBI:61557"/>
        <dbReference type="ChEBI" id="CHEBI:140395"/>
        <dbReference type="EC" id="2.7.7.6"/>
    </reaction>
</comment>
<dbReference type="PANTHER" id="PTHR10102:SF0">
    <property type="entry name" value="DNA-DIRECTED RNA POLYMERASE, MITOCHONDRIAL"/>
    <property type="match status" value="1"/>
</dbReference>
<sequence>MLARQTRRSILLQHTSSLAPIGRQLRCLPPQPATSKLTRRCIVTQHFQPRKRQGSEPNHGLAHGRRLATAVNDFKFSSSYSPLDNSTLPDIGSRFENPFLSTGPLLIPESGPRPSGAKTSIGGIPGDPEDMISVFDACVRVGKLDRAALVLKRINLFGVVPGEERILLHNQYLRALLHQIRTGPDRKQAESLHNWYELEIRNRQIPLTAETIAYMLKASLLSDRGAGLERHIERYMSMAPGETGLRVLSMADILSDSDLAIITEICPTYNFVPEAEAEQEQYDMEEPRQVELMSDAKYPDILPTPQRGIGLEYLRSSLSLMAELETVDISRLSREEQVAFQIRLERDTVDIAIEKWKRASENLQNVGVNTLVASTNSKHTFLPEWLKATEQRIRLEFTKIEESENRASKTEEDLERCLYGPLIRQSDPTRLAAVTILSVMNSSVLKGADRGVPLTKLISDVSRNVQEDLRIQLSDKEKLLHRRSRKVQYTGNDADMKVDKDCMILDGMGPDVKPPAATFQKPWSPTIRAHVGAILVKSMVETAKIKVVKSLPTGQLVSQNQPAFSHMSQPRRGKKVGMLILNTELIDRIKKEPVGDFLAKHLPMVAEPKPWQTMNEGGFHWSKTQLIRVKPGDVEQRLYAKAAIRRGDMKQVYQGLDVLGKTAWTVNKKVLDVMVESWNTGKAFANFPPLDPELVAPPEPTNSDDPLVKKAWHTAVKAVENERSGLHSQRCFMNLQLKIARAFRNQTIYFPHNVDYRGRAYPMPTYLNHMGADHSRAILRFAKGKVLGANGLRWLKIHLANLYGFDKASFAEREAFADDNLANIQDAATHPLTGSQWWLKAEDPWQCLAACFELAAAHELPDPTEFVSQLPVHQDGTCNGLQHYAALGGDSWGAQQVNLMPGSRPADVYSAVANQVKESIAKEAAAKNIFALAVDGKITRKVVKQTVMTNVYGVTFRGALRQVNKQIDALYPNLHKESGISHTQISSYIAKHIFTALASMFRGAHDIQYWLGEIGGRVCRALTPAQLEQIADEYKSERDSLNTKEGKRTKKPKVGMDELTDQFRSTVVWTSPLRMPVAQPYRKSSMKEIHTCLQTITYAVGSQLDPVNRRKQLQGFPPNFIHSLDASHMLLSAIECGARGLEFAAVHDSFWTHASDLDTMNSVLRESFIKIHQEDVVGRLAVEFEARYKGALYLASIDASTPVAKKIKDLRASSNLTPKEELLLEYKRQTLKSSGNPWDLEAAEKIVTPASVYEEMSANEEDVEVRDALGEVGLGSVMEGSEEIDVEIAGSTQKELGEDDPEDFATQNSSAQNGEMLEVLRRNSFEQEVLKTSQPKSKPSAKRPPLQLWLPLVFPAVPAKGDFDVSQLRESKYFFS</sequence>
<evidence type="ECO:0000256" key="5">
    <source>
        <dbReference type="ARBA" id="ARBA00022679"/>
    </source>
</evidence>
<feature type="domain" description="DNA-directed RNA polymerase N-terminal" evidence="13">
    <location>
        <begin position="339"/>
        <end position="661"/>
    </location>
</feature>
<evidence type="ECO:0000256" key="2">
    <source>
        <dbReference type="ARBA" id="ARBA00004173"/>
    </source>
</evidence>
<keyword evidence="4 11" id="KW-0240">DNA-directed RNA polymerase</keyword>
<dbReference type="InterPro" id="IPR029262">
    <property type="entry name" value="RPOL_N"/>
</dbReference>
<dbReference type="InterPro" id="IPR002092">
    <property type="entry name" value="DNA-dir_Rpol_phage-type"/>
</dbReference>
<evidence type="ECO:0000256" key="1">
    <source>
        <dbReference type="ARBA" id="ARBA00004026"/>
    </source>
</evidence>
<organism evidence="14 15">
    <name type="scientific">Thelonectria olida</name>
    <dbReference type="NCBI Taxonomy" id="1576542"/>
    <lineage>
        <taxon>Eukaryota</taxon>
        <taxon>Fungi</taxon>
        <taxon>Dikarya</taxon>
        <taxon>Ascomycota</taxon>
        <taxon>Pezizomycotina</taxon>
        <taxon>Sordariomycetes</taxon>
        <taxon>Hypocreomycetidae</taxon>
        <taxon>Hypocreales</taxon>
        <taxon>Nectriaceae</taxon>
        <taxon>Thelonectria</taxon>
    </lineage>
</organism>
<comment type="subcellular location">
    <subcellularLocation>
        <location evidence="2">Mitochondrion</location>
    </subcellularLocation>
</comment>
<dbReference type="PANTHER" id="PTHR10102">
    <property type="entry name" value="DNA-DIRECTED RNA POLYMERASE, MITOCHONDRIAL"/>
    <property type="match status" value="1"/>
</dbReference>
<evidence type="ECO:0000259" key="13">
    <source>
        <dbReference type="SMART" id="SM01311"/>
    </source>
</evidence>
<comment type="caution">
    <text evidence="14">The sequence shown here is derived from an EMBL/GenBank/DDBJ whole genome shotgun (WGS) entry which is preliminary data.</text>
</comment>
<feature type="region of interest" description="Disordered" evidence="12">
    <location>
        <begin position="1292"/>
        <end position="1311"/>
    </location>
</feature>
<evidence type="ECO:0000256" key="3">
    <source>
        <dbReference type="ARBA" id="ARBA00009493"/>
    </source>
</evidence>
<evidence type="ECO:0000256" key="9">
    <source>
        <dbReference type="ARBA" id="ARBA00023163"/>
    </source>
</evidence>
<dbReference type="Gene3D" id="1.10.1320.10">
    <property type="entry name" value="DNA-directed RNA polymerase, N-terminal domain"/>
    <property type="match status" value="1"/>
</dbReference>
<dbReference type="InterPro" id="IPR037159">
    <property type="entry name" value="RNA_POL_N_sf"/>
</dbReference>
<keyword evidence="5 11" id="KW-0808">Transferase</keyword>
<dbReference type="InterPro" id="IPR024075">
    <property type="entry name" value="DNA-dir_RNA_pol_helix_hairp_sf"/>
</dbReference>
<evidence type="ECO:0000313" key="14">
    <source>
        <dbReference type="EMBL" id="KAH6894549.1"/>
    </source>
</evidence>
<dbReference type="GO" id="GO:0006390">
    <property type="term" value="P:mitochondrial transcription"/>
    <property type="evidence" value="ECO:0007669"/>
    <property type="project" value="TreeGrafter"/>
</dbReference>
<dbReference type="SMART" id="SM01311">
    <property type="entry name" value="RPOL_N"/>
    <property type="match status" value="1"/>
</dbReference>
<dbReference type="InterPro" id="IPR043502">
    <property type="entry name" value="DNA/RNA_pol_sf"/>
</dbReference>
<gene>
    <name evidence="14" type="ORF">B0T10DRAFT_480714</name>
</gene>
<dbReference type="Gene3D" id="1.10.287.280">
    <property type="match status" value="1"/>
</dbReference>
<dbReference type="OrthoDB" id="276422at2759"/>
<accession>A0A9P8WA90</accession>
<evidence type="ECO:0000256" key="7">
    <source>
        <dbReference type="ARBA" id="ARBA00022946"/>
    </source>
</evidence>
<evidence type="ECO:0000256" key="4">
    <source>
        <dbReference type="ARBA" id="ARBA00022478"/>
    </source>
</evidence>
<dbReference type="EC" id="2.7.7.6" evidence="11"/>
<dbReference type="Gene3D" id="1.10.287.260">
    <property type="match status" value="1"/>
</dbReference>
<keyword evidence="6 11" id="KW-0548">Nucleotidyltransferase</keyword>
<name>A0A9P8WA90_9HYPO</name>
<dbReference type="EMBL" id="JAGPYM010000005">
    <property type="protein sequence ID" value="KAH6894549.1"/>
    <property type="molecule type" value="Genomic_DNA"/>
</dbReference>
<dbReference type="Pfam" id="PF14700">
    <property type="entry name" value="RPOL_N"/>
    <property type="match status" value="1"/>
</dbReference>
<dbReference type="Pfam" id="PF00940">
    <property type="entry name" value="RNA_pol"/>
    <property type="match status" value="1"/>
</dbReference>
<evidence type="ECO:0000256" key="6">
    <source>
        <dbReference type="ARBA" id="ARBA00022695"/>
    </source>
</evidence>
<evidence type="ECO:0000256" key="8">
    <source>
        <dbReference type="ARBA" id="ARBA00023128"/>
    </source>
</evidence>
<dbReference type="GO" id="GO:0001018">
    <property type="term" value="F:mitochondrial promoter sequence-specific DNA binding"/>
    <property type="evidence" value="ECO:0007669"/>
    <property type="project" value="TreeGrafter"/>
</dbReference>
<dbReference type="InterPro" id="IPR046950">
    <property type="entry name" value="DNA-dir_Rpol_C_phage-type"/>
</dbReference>
<keyword evidence="9 11" id="KW-0804">Transcription</keyword>
<dbReference type="SUPFAM" id="SSF56672">
    <property type="entry name" value="DNA/RNA polymerases"/>
    <property type="match status" value="1"/>
</dbReference>
<dbReference type="Proteomes" id="UP000777438">
    <property type="component" value="Unassembled WGS sequence"/>
</dbReference>
<comment type="function">
    <text evidence="1 11">DNA-dependent RNA polymerase catalyzes the transcription of DNA into RNA using the four ribonucleoside triphosphates as substrates.</text>
</comment>
<dbReference type="GO" id="GO:0003899">
    <property type="term" value="F:DNA-directed RNA polymerase activity"/>
    <property type="evidence" value="ECO:0007669"/>
    <property type="project" value="UniProtKB-EC"/>
</dbReference>
<protein>
    <recommendedName>
        <fullName evidence="11">DNA-directed RNA polymerase</fullName>
        <ecNumber evidence="11">2.7.7.6</ecNumber>
    </recommendedName>
</protein>
<dbReference type="GO" id="GO:0034245">
    <property type="term" value="C:mitochondrial DNA-directed RNA polymerase complex"/>
    <property type="evidence" value="ECO:0007669"/>
    <property type="project" value="TreeGrafter"/>
</dbReference>
<evidence type="ECO:0000256" key="11">
    <source>
        <dbReference type="RuleBase" id="RU003805"/>
    </source>
</evidence>
<proteinExistence type="inferred from homology"/>
<comment type="similarity">
    <text evidence="3 11">Belongs to the phage and mitochondrial RNA polymerase family.</text>
</comment>
<dbReference type="Gene3D" id="1.10.150.20">
    <property type="entry name" value="5' to 3' exonuclease, C-terminal subdomain"/>
    <property type="match status" value="1"/>
</dbReference>
<reference evidence="14 15" key="1">
    <citation type="journal article" date="2021" name="Nat. Commun.">
        <title>Genetic determinants of endophytism in the Arabidopsis root mycobiome.</title>
        <authorList>
            <person name="Mesny F."/>
            <person name="Miyauchi S."/>
            <person name="Thiergart T."/>
            <person name="Pickel B."/>
            <person name="Atanasova L."/>
            <person name="Karlsson M."/>
            <person name="Huettel B."/>
            <person name="Barry K.W."/>
            <person name="Haridas S."/>
            <person name="Chen C."/>
            <person name="Bauer D."/>
            <person name="Andreopoulos W."/>
            <person name="Pangilinan J."/>
            <person name="LaButti K."/>
            <person name="Riley R."/>
            <person name="Lipzen A."/>
            <person name="Clum A."/>
            <person name="Drula E."/>
            <person name="Henrissat B."/>
            <person name="Kohler A."/>
            <person name="Grigoriev I.V."/>
            <person name="Martin F.M."/>
            <person name="Hacquard S."/>
        </authorList>
    </citation>
    <scope>NUCLEOTIDE SEQUENCE [LARGE SCALE GENOMIC DNA]</scope>
    <source>
        <strain evidence="14 15">MPI-CAGE-CH-0241</strain>
    </source>
</reference>
<keyword evidence="15" id="KW-1185">Reference proteome</keyword>